<gene>
    <name evidence="2" type="primary">CSNK1E</name>
    <name evidence="2" type="ORF">DERF_012905</name>
</gene>
<evidence type="ECO:0000313" key="3">
    <source>
        <dbReference type="Proteomes" id="UP000790347"/>
    </source>
</evidence>
<evidence type="ECO:0000313" key="2">
    <source>
        <dbReference type="EMBL" id="KAH9502113.1"/>
    </source>
</evidence>
<keyword evidence="2" id="KW-0808">Transferase</keyword>
<keyword evidence="1" id="KW-0812">Transmembrane</keyword>
<name>A0A922L3W4_DERFA</name>
<feature type="transmembrane region" description="Helical" evidence="1">
    <location>
        <begin position="12"/>
        <end position="35"/>
    </location>
</feature>
<keyword evidence="1" id="KW-0472">Membrane</keyword>
<dbReference type="AlphaFoldDB" id="A0A922L3W4"/>
<reference evidence="2" key="1">
    <citation type="submission" date="2013-05" db="EMBL/GenBank/DDBJ databases">
        <authorList>
            <person name="Yim A.K.Y."/>
            <person name="Chan T.F."/>
            <person name="Ji K.M."/>
            <person name="Liu X.Y."/>
            <person name="Zhou J.W."/>
            <person name="Li R.Q."/>
            <person name="Yang K.Y."/>
            <person name="Li J."/>
            <person name="Li M."/>
            <person name="Law P.T.W."/>
            <person name="Wu Y.L."/>
            <person name="Cai Z.L."/>
            <person name="Qin H."/>
            <person name="Bao Y."/>
            <person name="Leung R.K.K."/>
            <person name="Ng P.K.S."/>
            <person name="Zou J."/>
            <person name="Zhong X.J."/>
            <person name="Ran P.X."/>
            <person name="Zhong N.S."/>
            <person name="Liu Z.G."/>
            <person name="Tsui S.K.W."/>
        </authorList>
    </citation>
    <scope>NUCLEOTIDE SEQUENCE</scope>
    <source>
        <strain evidence="2">Derf</strain>
        <tissue evidence="2">Whole organism</tissue>
    </source>
</reference>
<proteinExistence type="predicted"/>
<dbReference type="Proteomes" id="UP000790347">
    <property type="component" value="Unassembled WGS sequence"/>
</dbReference>
<accession>A0A922L3W4</accession>
<evidence type="ECO:0000256" key="1">
    <source>
        <dbReference type="SAM" id="Phobius"/>
    </source>
</evidence>
<reference evidence="2" key="2">
    <citation type="journal article" date="2022" name="Res Sq">
        <title>Comparative Genomics Reveals Insights into the Divergent Evolution of Astigmatic Mites and Household Pest Adaptations.</title>
        <authorList>
            <person name="Xiong Q."/>
            <person name="Wan A.T.-Y."/>
            <person name="Liu X.-Y."/>
            <person name="Fung C.S.-H."/>
            <person name="Xiao X."/>
            <person name="Malainual N."/>
            <person name="Hou J."/>
            <person name="Wang L."/>
            <person name="Wang M."/>
            <person name="Yang K."/>
            <person name="Cui Y."/>
            <person name="Leung E."/>
            <person name="Nong W."/>
            <person name="Shin S.-K."/>
            <person name="Au S."/>
            <person name="Jeong K.Y."/>
            <person name="Chew F.T."/>
            <person name="Hui J."/>
            <person name="Leung T.F."/>
            <person name="Tungtrongchitr A."/>
            <person name="Zhong N."/>
            <person name="Liu Z."/>
            <person name="Tsui S."/>
        </authorList>
    </citation>
    <scope>NUCLEOTIDE SEQUENCE</scope>
    <source>
        <strain evidence="2">Derf</strain>
        <tissue evidence="2">Whole organism</tissue>
    </source>
</reference>
<keyword evidence="3" id="KW-1185">Reference proteome</keyword>
<dbReference type="GO" id="GO:0016301">
    <property type="term" value="F:kinase activity"/>
    <property type="evidence" value="ECO:0007669"/>
    <property type="project" value="UniProtKB-KW"/>
</dbReference>
<comment type="caution">
    <text evidence="2">The sequence shown here is derived from an EMBL/GenBank/DDBJ whole genome shotgun (WGS) entry which is preliminary data.</text>
</comment>
<keyword evidence="1" id="KW-1133">Transmembrane helix</keyword>
<protein>
    <submittedName>
        <fullName evidence="2">Casein kinase I isoform epsilon, variant 3</fullName>
    </submittedName>
</protein>
<keyword evidence="2" id="KW-0418">Kinase</keyword>
<dbReference type="EMBL" id="ASGP02000006">
    <property type="protein sequence ID" value="KAH9502113.1"/>
    <property type="molecule type" value="Genomic_DNA"/>
</dbReference>
<sequence length="61" mass="6746">MNLDGGNDSFFSFGFGLCACILSLGLLPSNLSILYDDDEMHYHQHKTIGQVKIAKTIILTK</sequence>
<organism evidence="2 3">
    <name type="scientific">Dermatophagoides farinae</name>
    <name type="common">American house dust mite</name>
    <dbReference type="NCBI Taxonomy" id="6954"/>
    <lineage>
        <taxon>Eukaryota</taxon>
        <taxon>Metazoa</taxon>
        <taxon>Ecdysozoa</taxon>
        <taxon>Arthropoda</taxon>
        <taxon>Chelicerata</taxon>
        <taxon>Arachnida</taxon>
        <taxon>Acari</taxon>
        <taxon>Acariformes</taxon>
        <taxon>Sarcoptiformes</taxon>
        <taxon>Astigmata</taxon>
        <taxon>Psoroptidia</taxon>
        <taxon>Analgoidea</taxon>
        <taxon>Pyroglyphidae</taxon>
        <taxon>Dermatophagoidinae</taxon>
        <taxon>Dermatophagoides</taxon>
    </lineage>
</organism>